<gene>
    <name evidence="4" type="ORF">FVE85_4539</name>
</gene>
<dbReference type="GO" id="GO:0046872">
    <property type="term" value="F:metal ion binding"/>
    <property type="evidence" value="ECO:0007669"/>
    <property type="project" value="UniProtKB-KW"/>
</dbReference>
<evidence type="ECO:0000256" key="1">
    <source>
        <dbReference type="ARBA" id="ARBA00022723"/>
    </source>
</evidence>
<protein>
    <recommendedName>
        <fullName evidence="3">Gamma-butyrobetaine hydroxylase-like N-terminal domain-containing protein</fullName>
    </recommendedName>
</protein>
<keyword evidence="2" id="KW-0408">Iron</keyword>
<reference evidence="5" key="1">
    <citation type="journal article" date="2019" name="Nat. Commun.">
        <title>Expansion of phycobilisome linker gene families in mesophilic red algae.</title>
        <authorList>
            <person name="Lee J."/>
            <person name="Kim D."/>
            <person name="Bhattacharya D."/>
            <person name="Yoon H.S."/>
        </authorList>
    </citation>
    <scope>NUCLEOTIDE SEQUENCE [LARGE SCALE GENOMIC DNA]</scope>
    <source>
        <strain evidence="5">CCMP 1328</strain>
    </source>
</reference>
<feature type="domain" description="Gamma-butyrobetaine hydroxylase-like N-terminal" evidence="3">
    <location>
        <begin position="8"/>
        <end position="89"/>
    </location>
</feature>
<evidence type="ECO:0000313" key="5">
    <source>
        <dbReference type="Proteomes" id="UP000324585"/>
    </source>
</evidence>
<dbReference type="PANTHER" id="PTHR35303">
    <property type="entry name" value="OS02G0197800 PROTEIN"/>
    <property type="match status" value="1"/>
</dbReference>
<keyword evidence="5" id="KW-1185">Reference proteome</keyword>
<proteinExistence type="predicted"/>
<dbReference type="Gene3D" id="3.30.2020.30">
    <property type="match status" value="1"/>
</dbReference>
<dbReference type="Pfam" id="PF06155">
    <property type="entry name" value="GBBH-like_N"/>
    <property type="match status" value="1"/>
</dbReference>
<dbReference type="Proteomes" id="UP000324585">
    <property type="component" value="Unassembled WGS sequence"/>
</dbReference>
<evidence type="ECO:0000256" key="2">
    <source>
        <dbReference type="ARBA" id="ARBA00023004"/>
    </source>
</evidence>
<dbReference type="InterPro" id="IPR010376">
    <property type="entry name" value="GBBH-like_N"/>
</dbReference>
<sequence length="126" mass="14562">MAIRLVTLSAELNALAIVLGDGAKMLLPAELLRVYSKAERTARERREGWRFPPGKAGVRLYQVKPVGRYGVQCWFDDLHSAGIYTWPMLLDMTRRKRAYMREYLSSLREDGLTRHVKVARASRRRV</sequence>
<evidence type="ECO:0000259" key="3">
    <source>
        <dbReference type="Pfam" id="PF06155"/>
    </source>
</evidence>
<dbReference type="AlphaFoldDB" id="A0A5J4YJ92"/>
<keyword evidence="1" id="KW-0479">Metal-binding</keyword>
<dbReference type="PANTHER" id="PTHR35303:SF5">
    <property type="entry name" value="OS02G0197800 PROTEIN"/>
    <property type="match status" value="1"/>
</dbReference>
<dbReference type="InterPro" id="IPR038492">
    <property type="entry name" value="GBBH-like_N_sf"/>
</dbReference>
<comment type="caution">
    <text evidence="4">The sequence shown here is derived from an EMBL/GenBank/DDBJ whole genome shotgun (WGS) entry which is preliminary data.</text>
</comment>
<dbReference type="EMBL" id="VRMN01000016">
    <property type="protein sequence ID" value="KAA8491122.1"/>
    <property type="molecule type" value="Genomic_DNA"/>
</dbReference>
<accession>A0A5J4YJ92</accession>
<evidence type="ECO:0000313" key="4">
    <source>
        <dbReference type="EMBL" id="KAA8491122.1"/>
    </source>
</evidence>
<organism evidence="4 5">
    <name type="scientific">Porphyridium purpureum</name>
    <name type="common">Red alga</name>
    <name type="synonym">Porphyridium cruentum</name>
    <dbReference type="NCBI Taxonomy" id="35688"/>
    <lineage>
        <taxon>Eukaryota</taxon>
        <taxon>Rhodophyta</taxon>
        <taxon>Bangiophyceae</taxon>
        <taxon>Porphyridiales</taxon>
        <taxon>Porphyridiaceae</taxon>
        <taxon>Porphyridium</taxon>
    </lineage>
</organism>
<dbReference type="OrthoDB" id="19707at2759"/>
<name>A0A5J4YJ92_PORPP</name>